<comment type="subcellular location">
    <subcellularLocation>
        <location evidence="1">Cell outer membrane</location>
    </subcellularLocation>
</comment>
<evidence type="ECO:0000256" key="2">
    <source>
        <dbReference type="ARBA" id="ARBA00022729"/>
    </source>
</evidence>
<name>A0A3D9YXZ0_9HYPH</name>
<dbReference type="OrthoDB" id="9815357at2"/>
<protein>
    <submittedName>
        <fullName evidence="8">Outer membrane immunogenic protein</fullName>
    </submittedName>
</protein>
<sequence length="222" mass="23046">MKRLLLAIAATAASFPALAADLPPYSPPPYYQPAPIFTWTGAYVGANAAFGFGNFTNGGSPYFGSADGGLFGITAGYNYQSGPLVAGVEGDIAFGGISGSNSPYGGVYSNGNVNAEGSLRVRFGYAFNHTLVYITGGYTGANLKGSVTDYAASPNIYANESTFLNGWTIGGGIEFALTHNVSVKAEYLYSDYGSGNLFNGTIDSIHPGLSLSTLRAGVNYHF</sequence>
<evidence type="ECO:0000259" key="7">
    <source>
        <dbReference type="Pfam" id="PF13505"/>
    </source>
</evidence>
<evidence type="ECO:0000256" key="5">
    <source>
        <dbReference type="ARBA" id="ARBA00038306"/>
    </source>
</evidence>
<dbReference type="GO" id="GO:0009279">
    <property type="term" value="C:cell outer membrane"/>
    <property type="evidence" value="ECO:0007669"/>
    <property type="project" value="UniProtKB-SubCell"/>
</dbReference>
<evidence type="ECO:0000256" key="1">
    <source>
        <dbReference type="ARBA" id="ARBA00004442"/>
    </source>
</evidence>
<evidence type="ECO:0000313" key="9">
    <source>
        <dbReference type="Proteomes" id="UP000256900"/>
    </source>
</evidence>
<feature type="domain" description="Outer membrane protein beta-barrel" evidence="7">
    <location>
        <begin position="38"/>
        <end position="222"/>
    </location>
</feature>
<accession>A0A3D9YXZ0</accession>
<keyword evidence="2 6" id="KW-0732">Signal</keyword>
<dbReference type="Proteomes" id="UP000256900">
    <property type="component" value="Unassembled WGS sequence"/>
</dbReference>
<evidence type="ECO:0000313" key="8">
    <source>
        <dbReference type="EMBL" id="REF87517.1"/>
    </source>
</evidence>
<dbReference type="RefSeq" id="WP_115835710.1">
    <property type="nucleotide sequence ID" value="NZ_CP025086.1"/>
</dbReference>
<dbReference type="EMBL" id="QUMO01000002">
    <property type="protein sequence ID" value="REF87517.1"/>
    <property type="molecule type" value="Genomic_DNA"/>
</dbReference>
<dbReference type="Pfam" id="PF13505">
    <property type="entry name" value="OMP_b-brl"/>
    <property type="match status" value="1"/>
</dbReference>
<comment type="similarity">
    <text evidence="5">Belongs to the Omp25/RopB family.</text>
</comment>
<evidence type="ECO:0000256" key="6">
    <source>
        <dbReference type="SAM" id="SignalP"/>
    </source>
</evidence>
<dbReference type="PANTHER" id="PTHR34001">
    <property type="entry name" value="BLL7405 PROTEIN"/>
    <property type="match status" value="1"/>
</dbReference>
<feature type="signal peptide" evidence="6">
    <location>
        <begin position="1"/>
        <end position="19"/>
    </location>
</feature>
<dbReference type="InterPro" id="IPR011250">
    <property type="entry name" value="OMP/PagP_B-barrel"/>
</dbReference>
<keyword evidence="4" id="KW-0998">Cell outer membrane</keyword>
<keyword evidence="9" id="KW-1185">Reference proteome</keyword>
<reference evidence="8 9" key="1">
    <citation type="submission" date="2018-08" db="EMBL/GenBank/DDBJ databases">
        <title>Genomic Encyclopedia of Type Strains, Phase IV (KMG-IV): sequencing the most valuable type-strain genomes for metagenomic binning, comparative biology and taxonomic classification.</title>
        <authorList>
            <person name="Goeker M."/>
        </authorList>
    </citation>
    <scope>NUCLEOTIDE SEQUENCE [LARGE SCALE GENOMIC DNA]</scope>
    <source>
        <strain evidence="8 9">BW863</strain>
    </source>
</reference>
<dbReference type="InterPro" id="IPR027385">
    <property type="entry name" value="Beta-barrel_OMP"/>
</dbReference>
<evidence type="ECO:0000256" key="4">
    <source>
        <dbReference type="ARBA" id="ARBA00023237"/>
    </source>
</evidence>
<evidence type="ECO:0000256" key="3">
    <source>
        <dbReference type="ARBA" id="ARBA00023136"/>
    </source>
</evidence>
<feature type="chain" id="PRO_5017777704" evidence="6">
    <location>
        <begin position="20"/>
        <end position="222"/>
    </location>
</feature>
<dbReference type="PANTHER" id="PTHR34001:SF3">
    <property type="entry name" value="BLL7405 PROTEIN"/>
    <property type="match status" value="1"/>
</dbReference>
<keyword evidence="3" id="KW-0472">Membrane</keyword>
<proteinExistence type="inferred from homology"/>
<gene>
    <name evidence="8" type="ORF">DES32_1140</name>
</gene>
<comment type="caution">
    <text evidence="8">The sequence shown here is derived from an EMBL/GenBank/DDBJ whole genome shotgun (WGS) entry which is preliminary data.</text>
</comment>
<dbReference type="AlphaFoldDB" id="A0A3D9YXZ0"/>
<organism evidence="8 9">
    <name type="scientific">Methylovirgula ligni</name>
    <dbReference type="NCBI Taxonomy" id="569860"/>
    <lineage>
        <taxon>Bacteria</taxon>
        <taxon>Pseudomonadati</taxon>
        <taxon>Pseudomonadota</taxon>
        <taxon>Alphaproteobacteria</taxon>
        <taxon>Hyphomicrobiales</taxon>
        <taxon>Beijerinckiaceae</taxon>
        <taxon>Methylovirgula</taxon>
    </lineage>
</organism>
<dbReference type="InterPro" id="IPR051692">
    <property type="entry name" value="OMP-like"/>
</dbReference>
<dbReference type="SUPFAM" id="SSF56925">
    <property type="entry name" value="OMPA-like"/>
    <property type="match status" value="1"/>
</dbReference>
<dbReference type="Gene3D" id="2.40.160.20">
    <property type="match status" value="1"/>
</dbReference>